<comment type="caution">
    <text evidence="2">The sequence shown here is derived from an EMBL/GenBank/DDBJ whole genome shotgun (WGS) entry which is preliminary data.</text>
</comment>
<evidence type="ECO:0000313" key="3">
    <source>
        <dbReference type="Proteomes" id="UP000283513"/>
    </source>
</evidence>
<keyword evidence="1" id="KW-0812">Transmembrane</keyword>
<evidence type="ECO:0000256" key="1">
    <source>
        <dbReference type="SAM" id="Phobius"/>
    </source>
</evidence>
<dbReference type="EMBL" id="QSHO01000014">
    <property type="protein sequence ID" value="RHC15007.1"/>
    <property type="molecule type" value="Genomic_DNA"/>
</dbReference>
<feature type="transmembrane region" description="Helical" evidence="1">
    <location>
        <begin position="20"/>
        <end position="40"/>
    </location>
</feature>
<organism evidence="2 3">
    <name type="scientific">Roseburia intestinalis</name>
    <dbReference type="NCBI Taxonomy" id="166486"/>
    <lineage>
        <taxon>Bacteria</taxon>
        <taxon>Bacillati</taxon>
        <taxon>Bacillota</taxon>
        <taxon>Clostridia</taxon>
        <taxon>Lachnospirales</taxon>
        <taxon>Lachnospiraceae</taxon>
        <taxon>Roseburia</taxon>
    </lineage>
</organism>
<protein>
    <recommendedName>
        <fullName evidence="4">Transporter</fullName>
    </recommendedName>
</protein>
<feature type="transmembrane region" description="Helical" evidence="1">
    <location>
        <begin position="55"/>
        <end position="77"/>
    </location>
</feature>
<sequence length="157" mass="17759">MKGITVDKLRKRLYQVSEGLELIIALVAVVGVVIAAVNLFPELLVYWQNRTNGEAFLIFLDAVFDVVIGVEFIKMLCKPSSQNIMEVLIFLIARHMIVQKTSALEDLLSVVSIGILFFFRRFMLATKPDKEQHVPELLGAIRHSGNSQEKETKDNEQ</sequence>
<name>A0A413Z132_9FIRM</name>
<dbReference type="AlphaFoldDB" id="A0A413Z132"/>
<evidence type="ECO:0008006" key="4">
    <source>
        <dbReference type="Google" id="ProtNLM"/>
    </source>
</evidence>
<proteinExistence type="predicted"/>
<keyword evidence="1" id="KW-0472">Membrane</keyword>
<accession>A0A413Z132</accession>
<keyword evidence="1" id="KW-1133">Transmembrane helix</keyword>
<gene>
    <name evidence="2" type="ORF">DW856_14630</name>
</gene>
<evidence type="ECO:0000313" key="2">
    <source>
        <dbReference type="EMBL" id="RHC15007.1"/>
    </source>
</evidence>
<reference evidence="2 3" key="1">
    <citation type="submission" date="2018-08" db="EMBL/GenBank/DDBJ databases">
        <title>A genome reference for cultivated species of the human gut microbiota.</title>
        <authorList>
            <person name="Zou Y."/>
            <person name="Xue W."/>
            <person name="Luo G."/>
        </authorList>
    </citation>
    <scope>NUCLEOTIDE SEQUENCE [LARGE SCALE GENOMIC DNA]</scope>
    <source>
        <strain evidence="2 3">AM37-1AC</strain>
    </source>
</reference>
<dbReference type="Proteomes" id="UP000283513">
    <property type="component" value="Unassembled WGS sequence"/>
</dbReference>